<dbReference type="Pfam" id="PF02634">
    <property type="entry name" value="FdhD-NarQ"/>
    <property type="match status" value="1"/>
</dbReference>
<dbReference type="NCBIfam" id="TIGR00129">
    <property type="entry name" value="fdhD_narQ"/>
    <property type="match status" value="1"/>
</dbReference>
<comment type="caution">
    <text evidence="4">The sequence shown here is derived from an EMBL/GenBank/DDBJ whole genome shotgun (WGS) entry which is preliminary data.</text>
</comment>
<dbReference type="GO" id="GO:0005737">
    <property type="term" value="C:cytoplasm"/>
    <property type="evidence" value="ECO:0007669"/>
    <property type="project" value="UniProtKB-SubCell"/>
</dbReference>
<reference evidence="4 5" key="1">
    <citation type="submission" date="2019-01" db="EMBL/GenBank/DDBJ databases">
        <title>Lactibacter flavus gen. nov., sp. nov., a novel bacterium of the family Propionibacteriaceae isolated from raw milk and dairy products.</title>
        <authorList>
            <person name="Huptas C."/>
            <person name="Wenning M."/>
            <person name="Breitenwieser F."/>
            <person name="Doll E."/>
            <person name="Von Neubeck M."/>
            <person name="Busse H.-J."/>
            <person name="Scherer S."/>
        </authorList>
    </citation>
    <scope>NUCLEOTIDE SEQUENCE [LARGE SCALE GENOMIC DNA]</scope>
    <source>
        <strain evidence="4 5">KCTC 33808</strain>
    </source>
</reference>
<sequence length="268" mass="28332">MSRHVRRRIVAVDADHPGGEARSDALAVEEPLEIRVNGAPFMVTMRTPGHDIELVHGLLAAEGIVARAEDIATARFPRNRFDVLEVRLAEGVAPPHERTRATTTTASCGVCGTPTLDALRQDLPFDVAADDVRVSGATLLRLPGLLREAQRTFSATGGLHGVALFEADGSLLVAREDVGRHNATDKVLGWALMNGRRPARGCLLMVSGRTSFELAQKAALAGVPVLAGVSAPSSLAVDVAEASGVTLAGFVRGDRMNLYAHAKRITLG</sequence>
<evidence type="ECO:0000256" key="2">
    <source>
        <dbReference type="ARBA" id="ARBA00023150"/>
    </source>
</evidence>
<feature type="active site" description="Cysteine persulfide intermediate" evidence="3">
    <location>
        <position position="108"/>
    </location>
</feature>
<comment type="similarity">
    <text evidence="3">Belongs to the FdhD family.</text>
</comment>
<dbReference type="PIRSF" id="PIRSF015626">
    <property type="entry name" value="FdhD"/>
    <property type="match status" value="1"/>
</dbReference>
<evidence type="ECO:0000313" key="4">
    <source>
        <dbReference type="EMBL" id="TBT88545.1"/>
    </source>
</evidence>
<comment type="subcellular location">
    <subcellularLocation>
        <location evidence="3">Cytoplasm</location>
    </subcellularLocation>
</comment>
<dbReference type="Proteomes" id="UP000292373">
    <property type="component" value="Unassembled WGS sequence"/>
</dbReference>
<dbReference type="EMBL" id="SDMQ01000001">
    <property type="protein sequence ID" value="TBT88545.1"/>
    <property type="molecule type" value="Genomic_DNA"/>
</dbReference>
<evidence type="ECO:0000313" key="5">
    <source>
        <dbReference type="Proteomes" id="UP000292373"/>
    </source>
</evidence>
<accession>A0A4Q9KGV3</accession>
<organism evidence="4 5">
    <name type="scientific">Propioniciclava sinopodophylli</name>
    <dbReference type="NCBI Taxonomy" id="1837344"/>
    <lineage>
        <taxon>Bacteria</taxon>
        <taxon>Bacillati</taxon>
        <taxon>Actinomycetota</taxon>
        <taxon>Actinomycetes</taxon>
        <taxon>Propionibacteriales</taxon>
        <taxon>Propionibacteriaceae</taxon>
        <taxon>Propioniciclava</taxon>
    </lineage>
</organism>
<dbReference type="InterPro" id="IPR016193">
    <property type="entry name" value="Cytidine_deaminase-like"/>
</dbReference>
<feature type="binding site" evidence="3">
    <location>
        <begin position="250"/>
        <end position="255"/>
    </location>
    <ligand>
        <name>Mo-bis(molybdopterin guanine dinucleotide)</name>
        <dbReference type="ChEBI" id="CHEBI:60539"/>
    </ligand>
</feature>
<dbReference type="SUPFAM" id="SSF53927">
    <property type="entry name" value="Cytidine deaminase-like"/>
    <property type="match status" value="1"/>
</dbReference>
<dbReference type="GO" id="GO:0097163">
    <property type="term" value="F:sulfur carrier activity"/>
    <property type="evidence" value="ECO:0007669"/>
    <property type="project" value="UniProtKB-UniRule"/>
</dbReference>
<keyword evidence="1 3" id="KW-0963">Cytoplasm</keyword>
<dbReference type="GO" id="GO:0016783">
    <property type="term" value="F:sulfurtransferase activity"/>
    <property type="evidence" value="ECO:0007669"/>
    <property type="project" value="InterPro"/>
</dbReference>
<dbReference type="Gene3D" id="3.10.20.10">
    <property type="match status" value="1"/>
</dbReference>
<dbReference type="AlphaFoldDB" id="A0A4Q9KGV3"/>
<dbReference type="HAMAP" id="MF_00187">
    <property type="entry name" value="FdhD"/>
    <property type="match status" value="1"/>
</dbReference>
<dbReference type="GO" id="GO:0006777">
    <property type="term" value="P:Mo-molybdopterin cofactor biosynthetic process"/>
    <property type="evidence" value="ECO:0007669"/>
    <property type="project" value="UniProtKB-UniRule"/>
</dbReference>
<protein>
    <recommendedName>
        <fullName evidence="3">Sulfur carrier protein FdhD</fullName>
    </recommendedName>
</protein>
<evidence type="ECO:0000256" key="1">
    <source>
        <dbReference type="ARBA" id="ARBA00022490"/>
    </source>
</evidence>
<keyword evidence="4" id="KW-0808">Transferase</keyword>
<dbReference type="Gene3D" id="3.40.140.10">
    <property type="entry name" value="Cytidine Deaminase, domain 2"/>
    <property type="match status" value="1"/>
</dbReference>
<keyword evidence="5" id="KW-1185">Reference proteome</keyword>
<dbReference type="OrthoDB" id="3197277at2"/>
<comment type="function">
    <text evidence="3">Required for formate dehydrogenase (FDH) activity. Acts as a sulfur carrier protein that transfers sulfur from IscS to the molybdenum cofactor prior to its insertion into FDH.</text>
</comment>
<dbReference type="PANTHER" id="PTHR30592:SF1">
    <property type="entry name" value="SULFUR CARRIER PROTEIN FDHD"/>
    <property type="match status" value="1"/>
</dbReference>
<dbReference type="PANTHER" id="PTHR30592">
    <property type="entry name" value="FORMATE DEHYDROGENASE"/>
    <property type="match status" value="1"/>
</dbReference>
<dbReference type="InterPro" id="IPR003786">
    <property type="entry name" value="FdhD"/>
</dbReference>
<dbReference type="NCBIfam" id="NF001943">
    <property type="entry name" value="PRK00724.1-2"/>
    <property type="match status" value="1"/>
</dbReference>
<proteinExistence type="inferred from homology"/>
<dbReference type="RefSeq" id="WP_131166675.1">
    <property type="nucleotide sequence ID" value="NZ_SDMQ01000001.1"/>
</dbReference>
<name>A0A4Q9KGV3_9ACTN</name>
<keyword evidence="2 3" id="KW-0501">Molybdenum cofactor biosynthesis</keyword>
<evidence type="ECO:0000256" key="3">
    <source>
        <dbReference type="HAMAP-Rule" id="MF_00187"/>
    </source>
</evidence>
<gene>
    <name evidence="3 4" type="primary">fdhD</name>
    <name evidence="4" type="ORF">ET989_00910</name>
</gene>